<feature type="compositionally biased region" description="Basic and acidic residues" evidence="11">
    <location>
        <begin position="910"/>
        <end position="923"/>
    </location>
</feature>
<dbReference type="SMART" id="SM00297">
    <property type="entry name" value="BROMO"/>
    <property type="match status" value="1"/>
</dbReference>
<organism evidence="13 14">
    <name type="scientific">Acipenser ruthenus</name>
    <name type="common">Sterlet sturgeon</name>
    <dbReference type="NCBI Taxonomy" id="7906"/>
    <lineage>
        <taxon>Eukaryota</taxon>
        <taxon>Metazoa</taxon>
        <taxon>Chordata</taxon>
        <taxon>Craniata</taxon>
        <taxon>Vertebrata</taxon>
        <taxon>Euteleostomi</taxon>
        <taxon>Actinopterygii</taxon>
        <taxon>Chondrostei</taxon>
        <taxon>Acipenseriformes</taxon>
        <taxon>Acipenseridae</taxon>
        <taxon>Acipenser</taxon>
    </lineage>
</organism>
<sequence length="1200" mass="135257">MVMLRHSGGANTAPSKPSDLDSSSEFLSLQHSPKRKSSRLSKYSLFSSMEANGHLSVKEESELSGCTSRNKKLEQLEVSNDKSVDIPQQDQTIKKHFTRKSGRKNNEDQPQDFTEDEGEEDQEDEEENQKRYEFRKRKTVVLYQAPQVEPRNHRKQNLFYNGPASPARRRYQFNSAAPRSPYSSKRKNRRRHAIHNSDSTSSSSSASDDEDSFERRRVKSKNGAMNRCLPLNLRKEDLLGLHKDRMKIGASLADVDPMQIDSSVCFDSIGGLSSHILALKEMVVFPLLYPEVFEKFKIQPPRGCLFYGPPGTGKTLVARALANECSQGDRKVAFFMRKGADCLSKWVGESERQLRLLFDQAYQMRPSIIFFDEIDGLAPVRSSRQDQIHSSIVSTLLALMDGLDSRGYCGADIKSVCAEAALCALRRHYPQIYATTEKLQLNVDSIQINSRDFMVAMQKTVPASQRAVSSPGKALSPIVKPLLENALQDILVALSRVFPHAEQAIKRQESSDFFSSEHTSHILDEQLIYSDDEGQSVYENNSSHKSRQQKQFLHFKRSAHYNPTSYRPRFLLAGRSGDGQSSHLAPAVLHVLEKFTVYTLGIAVLYGVSTASPEETCAQLFCEAKRTSPSIMYLPNIDLWWDTMGAALKATFVSLLRDIPSFSPILLLATCSSPHKKLHSEIQDLFLKGYGEVYHVQLPTSNERKRFFEDLILHQAAKAPGSQKKAVQKAMEVLPLAPPVHPRQLTEQELRRLEEQEEDTLRELRIFLRNVTSRLTMDKRFRAFTKPVDLEEVDDYCQVIKLPMDLSTVLRKIDMHKYSTVKEYLCDVDLICSNALEYNPDKDPTDRLIRHRACALKDTTHAIIKEELDEEFEKICEGIQESRQKRGCPDSKFAPSYYKVQSKQTTAVDLRKSDADVPKEAKPKVPAKPMAASTPSTSVLKKQRRRCRWSCGIITKKRKLSQTPKGDQSIMEEDDDAVKEIEEGEGGLENTSESSLDQTDVEICGDPEQPRLIERGQADGAVPQTRDNTPSGTQTLLPEPATKKKVAAAPAEKPAGAVSNGVVSETAETWSDNDQEGNEVSTKTLKFSGESPHKEGKLYNAGMPLLRETRSSRSKLEQQQFINVKKALEILSAPTPDVLVDHDKLKGLLTKVIAKTDGYAVYQLEKLYAVICQCIYNHRKDYDKTALIQEMQKEIDNFIS</sequence>
<dbReference type="Proteomes" id="UP000289886">
    <property type="component" value="Unassembled WGS sequence"/>
</dbReference>
<feature type="compositionally biased region" description="Basic and acidic residues" evidence="11">
    <location>
        <begin position="74"/>
        <end position="84"/>
    </location>
</feature>
<dbReference type="InterPro" id="IPR027417">
    <property type="entry name" value="P-loop_NTPase"/>
</dbReference>
<comment type="caution">
    <text evidence="13">The sequence shown here is derived from an EMBL/GenBank/DDBJ whole genome shotgun (WGS) entry which is preliminary data.</text>
</comment>
<dbReference type="SMART" id="SM00382">
    <property type="entry name" value="AAA"/>
    <property type="match status" value="1"/>
</dbReference>
<feature type="compositionally biased region" description="Polar residues" evidence="11">
    <location>
        <begin position="1025"/>
        <end position="1036"/>
    </location>
</feature>
<dbReference type="GO" id="GO:0003682">
    <property type="term" value="F:chromatin binding"/>
    <property type="evidence" value="ECO:0007669"/>
    <property type="project" value="TreeGrafter"/>
</dbReference>
<dbReference type="GO" id="GO:0042393">
    <property type="term" value="F:histone binding"/>
    <property type="evidence" value="ECO:0007669"/>
    <property type="project" value="TreeGrafter"/>
</dbReference>
<evidence type="ECO:0000256" key="11">
    <source>
        <dbReference type="SAM" id="MobiDB-lite"/>
    </source>
</evidence>
<dbReference type="PANTHER" id="PTHR23069">
    <property type="entry name" value="AAA DOMAIN-CONTAINING"/>
    <property type="match status" value="1"/>
</dbReference>
<feature type="compositionally biased region" description="Basic residues" evidence="11">
    <location>
        <begin position="94"/>
        <end position="103"/>
    </location>
</feature>
<dbReference type="GO" id="GO:0045815">
    <property type="term" value="P:transcription initiation-coupled chromatin remodeling"/>
    <property type="evidence" value="ECO:0007669"/>
    <property type="project" value="TreeGrafter"/>
</dbReference>
<dbReference type="InterPro" id="IPR045199">
    <property type="entry name" value="ATAD2-like"/>
</dbReference>
<dbReference type="FunFam" id="3.40.50.300:FF:000061">
    <property type="entry name" value="ATPase family, AAA domain-containing 2"/>
    <property type="match status" value="1"/>
</dbReference>
<evidence type="ECO:0000256" key="2">
    <source>
        <dbReference type="ARBA" id="ARBA00006914"/>
    </source>
</evidence>
<dbReference type="SUPFAM" id="SSF52540">
    <property type="entry name" value="P-loop containing nucleoside triphosphate hydrolases"/>
    <property type="match status" value="2"/>
</dbReference>
<dbReference type="InterPro" id="IPR003593">
    <property type="entry name" value="AAA+_ATPase"/>
</dbReference>
<dbReference type="Pfam" id="PF00439">
    <property type="entry name" value="Bromodomain"/>
    <property type="match status" value="1"/>
</dbReference>
<feature type="region of interest" description="Disordered" evidence="11">
    <location>
        <begin position="145"/>
        <end position="219"/>
    </location>
</feature>
<evidence type="ECO:0000256" key="1">
    <source>
        <dbReference type="ARBA" id="ARBA00004123"/>
    </source>
</evidence>
<dbReference type="PANTHER" id="PTHR23069:SF4">
    <property type="entry name" value="ATPASE FAMILY AAA DOMAIN-CONTAINING PROTEIN 2"/>
    <property type="match status" value="1"/>
</dbReference>
<feature type="region of interest" description="Disordered" evidence="11">
    <location>
        <begin position="74"/>
        <end position="132"/>
    </location>
</feature>
<dbReference type="InterPro" id="IPR003959">
    <property type="entry name" value="ATPase_AAA_core"/>
</dbReference>
<dbReference type="AlphaFoldDB" id="A0A444U794"/>
<feature type="compositionally biased region" description="Polar residues" evidence="11">
    <location>
        <begin position="989"/>
        <end position="998"/>
    </location>
</feature>
<dbReference type="CDD" id="cd05528">
    <property type="entry name" value="Bromo_AAA"/>
    <property type="match status" value="1"/>
</dbReference>
<accession>A0A444U794</accession>
<feature type="region of interest" description="Disordered" evidence="11">
    <location>
        <begin position="1015"/>
        <end position="1062"/>
    </location>
</feature>
<feature type="compositionally biased region" description="Acidic residues" evidence="11">
    <location>
        <begin position="109"/>
        <end position="127"/>
    </location>
</feature>
<feature type="region of interest" description="Disordered" evidence="11">
    <location>
        <begin position="910"/>
        <end position="939"/>
    </location>
</feature>
<feature type="compositionally biased region" description="Polar residues" evidence="11">
    <location>
        <begin position="172"/>
        <end position="183"/>
    </location>
</feature>
<evidence type="ECO:0000256" key="8">
    <source>
        <dbReference type="ARBA" id="ARBA00023242"/>
    </source>
</evidence>
<keyword evidence="8" id="KW-0539">Nucleus</keyword>
<keyword evidence="6 10" id="KW-0175">Coiled coil</keyword>
<evidence type="ECO:0000256" key="5">
    <source>
        <dbReference type="ARBA" id="ARBA00022840"/>
    </source>
</evidence>
<feature type="domain" description="Bromo" evidence="12">
    <location>
        <begin position="784"/>
        <end position="846"/>
    </location>
</feature>
<keyword evidence="3" id="KW-0597">Phosphoprotein</keyword>
<dbReference type="Pfam" id="PF00004">
    <property type="entry name" value="AAA"/>
    <property type="match status" value="1"/>
</dbReference>
<evidence type="ECO:0000313" key="13">
    <source>
        <dbReference type="EMBL" id="RXM31072.1"/>
    </source>
</evidence>
<evidence type="ECO:0000256" key="10">
    <source>
        <dbReference type="SAM" id="Coils"/>
    </source>
</evidence>
<evidence type="ECO:0000256" key="4">
    <source>
        <dbReference type="ARBA" id="ARBA00022741"/>
    </source>
</evidence>
<keyword evidence="14" id="KW-1185">Reference proteome</keyword>
<evidence type="ECO:0000313" key="14">
    <source>
        <dbReference type="Proteomes" id="UP000289886"/>
    </source>
</evidence>
<evidence type="ECO:0000256" key="9">
    <source>
        <dbReference type="PROSITE-ProRule" id="PRU00035"/>
    </source>
</evidence>
<feature type="coiled-coil region" evidence="10">
    <location>
        <begin position="743"/>
        <end position="770"/>
    </location>
</feature>
<evidence type="ECO:0000256" key="6">
    <source>
        <dbReference type="ARBA" id="ARBA00023054"/>
    </source>
</evidence>
<feature type="region of interest" description="Disordered" evidence="11">
    <location>
        <begin position="1"/>
        <end position="41"/>
    </location>
</feature>
<dbReference type="InterPro" id="IPR036427">
    <property type="entry name" value="Bromodomain-like_sf"/>
</dbReference>
<protein>
    <submittedName>
        <fullName evidence="13">ATPase family AAA domain-containing protein 2</fullName>
    </submittedName>
</protein>
<dbReference type="FunFam" id="3.40.50.300:FF:000734">
    <property type="entry name" value="ATPase family, AAA domain containing 2"/>
    <property type="match status" value="1"/>
</dbReference>
<feature type="compositionally biased region" description="Low complexity" evidence="11">
    <location>
        <begin position="197"/>
        <end position="206"/>
    </location>
</feature>
<reference evidence="13 14" key="1">
    <citation type="submission" date="2019-01" db="EMBL/GenBank/DDBJ databases">
        <title>Draft Genome and Complete Hox-Cluster Characterization of the Sterlet Sturgeon (Acipenser ruthenus).</title>
        <authorList>
            <person name="Wei Q."/>
        </authorList>
    </citation>
    <scope>NUCLEOTIDE SEQUENCE [LARGE SCALE GENOMIC DNA]</scope>
    <source>
        <strain evidence="13">WHYD16114868_AA</strain>
        <tissue evidence="13">Blood</tissue>
    </source>
</reference>
<name>A0A444U794_ACIRT</name>
<feature type="region of interest" description="Disordered" evidence="11">
    <location>
        <begin position="984"/>
        <end position="1003"/>
    </location>
</feature>
<feature type="compositionally biased region" description="Low complexity" evidence="11">
    <location>
        <begin position="20"/>
        <end position="29"/>
    </location>
</feature>
<keyword evidence="5" id="KW-0067">ATP-binding</keyword>
<evidence type="ECO:0000259" key="12">
    <source>
        <dbReference type="PROSITE" id="PS50014"/>
    </source>
</evidence>
<dbReference type="PROSITE" id="PS50014">
    <property type="entry name" value="BROMODOMAIN_2"/>
    <property type="match status" value="1"/>
</dbReference>
<dbReference type="PRINTS" id="PR00503">
    <property type="entry name" value="BROMODOMAIN"/>
</dbReference>
<keyword evidence="4" id="KW-0547">Nucleotide-binding</keyword>
<gene>
    <name evidence="13" type="ORF">EOD39_17322</name>
</gene>
<dbReference type="FunFam" id="1.20.920.10:FF:000021">
    <property type="entry name" value="ATPase family AAA domain-containing protein 2"/>
    <property type="match status" value="1"/>
</dbReference>
<dbReference type="GO" id="GO:0006337">
    <property type="term" value="P:nucleosome disassembly"/>
    <property type="evidence" value="ECO:0007669"/>
    <property type="project" value="TreeGrafter"/>
</dbReference>
<comment type="subcellular location">
    <subcellularLocation>
        <location evidence="1">Nucleus</location>
    </subcellularLocation>
</comment>
<feature type="compositionally biased region" description="Basic residues" evidence="11">
    <location>
        <begin position="184"/>
        <end position="194"/>
    </location>
</feature>
<feature type="compositionally biased region" description="Low complexity" evidence="11">
    <location>
        <begin position="1047"/>
        <end position="1058"/>
    </location>
</feature>
<dbReference type="InterPro" id="IPR001487">
    <property type="entry name" value="Bromodomain"/>
</dbReference>
<dbReference type="Gene3D" id="1.10.8.60">
    <property type="match status" value="1"/>
</dbReference>
<proteinExistence type="inferred from homology"/>
<keyword evidence="7 9" id="KW-0103">Bromodomain</keyword>
<dbReference type="GO" id="GO:0005524">
    <property type="term" value="F:ATP binding"/>
    <property type="evidence" value="ECO:0007669"/>
    <property type="project" value="UniProtKB-KW"/>
</dbReference>
<evidence type="ECO:0000256" key="7">
    <source>
        <dbReference type="ARBA" id="ARBA00023117"/>
    </source>
</evidence>
<dbReference type="EMBL" id="SCEB01215142">
    <property type="protein sequence ID" value="RXM31072.1"/>
    <property type="molecule type" value="Genomic_DNA"/>
</dbReference>
<dbReference type="SUPFAM" id="SSF47370">
    <property type="entry name" value="Bromodomain"/>
    <property type="match status" value="1"/>
</dbReference>
<dbReference type="Gene3D" id="1.20.920.10">
    <property type="entry name" value="Bromodomain-like"/>
    <property type="match status" value="1"/>
</dbReference>
<dbReference type="GO" id="GO:0016887">
    <property type="term" value="F:ATP hydrolysis activity"/>
    <property type="evidence" value="ECO:0007669"/>
    <property type="project" value="InterPro"/>
</dbReference>
<evidence type="ECO:0000256" key="3">
    <source>
        <dbReference type="ARBA" id="ARBA00022553"/>
    </source>
</evidence>
<dbReference type="GO" id="GO:0005654">
    <property type="term" value="C:nucleoplasm"/>
    <property type="evidence" value="ECO:0007669"/>
    <property type="project" value="UniProtKB-ARBA"/>
</dbReference>
<dbReference type="Gene3D" id="3.40.50.300">
    <property type="entry name" value="P-loop containing nucleotide triphosphate hydrolases"/>
    <property type="match status" value="1"/>
</dbReference>
<comment type="similarity">
    <text evidence="2">Belongs to the AAA ATPase family.</text>
</comment>
<dbReference type="GO" id="GO:0006334">
    <property type="term" value="P:nucleosome assembly"/>
    <property type="evidence" value="ECO:0007669"/>
    <property type="project" value="TreeGrafter"/>
</dbReference>